<dbReference type="InterPro" id="IPR043502">
    <property type="entry name" value="DNA/RNA_pol_sf"/>
</dbReference>
<comment type="caution">
    <text evidence="2">The sequence shown here is derived from an EMBL/GenBank/DDBJ whole genome shotgun (WGS) entry which is preliminary data.</text>
</comment>
<evidence type="ECO:0000313" key="3">
    <source>
        <dbReference type="Proteomes" id="UP000186817"/>
    </source>
</evidence>
<protein>
    <recommendedName>
        <fullName evidence="4">Reverse transcriptase domain-containing protein</fullName>
    </recommendedName>
</protein>
<feature type="compositionally biased region" description="Polar residues" evidence="1">
    <location>
        <begin position="791"/>
        <end position="801"/>
    </location>
</feature>
<dbReference type="SUPFAM" id="SSF56672">
    <property type="entry name" value="DNA/RNA polymerases"/>
    <property type="match status" value="1"/>
</dbReference>
<feature type="compositionally biased region" description="Basic and acidic residues" evidence="1">
    <location>
        <begin position="716"/>
        <end position="725"/>
    </location>
</feature>
<feature type="region of interest" description="Disordered" evidence="1">
    <location>
        <begin position="782"/>
        <end position="808"/>
    </location>
</feature>
<reference evidence="2 3" key="1">
    <citation type="submission" date="2016-02" db="EMBL/GenBank/DDBJ databases">
        <title>Genome analysis of coral dinoflagellate symbionts highlights evolutionary adaptations to a symbiotic lifestyle.</title>
        <authorList>
            <person name="Aranda M."/>
            <person name="Li Y."/>
            <person name="Liew Y.J."/>
            <person name="Baumgarten S."/>
            <person name="Simakov O."/>
            <person name="Wilson M."/>
            <person name="Piel J."/>
            <person name="Ashoor H."/>
            <person name="Bougouffa S."/>
            <person name="Bajic V.B."/>
            <person name="Ryu T."/>
            <person name="Ravasi T."/>
            <person name="Bayer T."/>
            <person name="Micklem G."/>
            <person name="Kim H."/>
            <person name="Bhak J."/>
            <person name="Lajeunesse T.C."/>
            <person name="Voolstra C.R."/>
        </authorList>
    </citation>
    <scope>NUCLEOTIDE SEQUENCE [LARGE SCALE GENOMIC DNA]</scope>
    <source>
        <strain evidence="2 3">CCMP2467</strain>
    </source>
</reference>
<dbReference type="AlphaFoldDB" id="A0A1Q9CEE3"/>
<name>A0A1Q9CEE3_SYMMI</name>
<sequence>MDTTKPVAMVTKAAVDSFLHKLVACLAKQRKEFLDHLEKRIEQLKPQEEALHASMPDYMQGVLKEKNLLVWEEVLRETSYPDLDCVRFMKEGVKLVGCEKHPESFLKKVVPATLSVEELRATAKHRRESLATLDRGNLSDTDAKLLAEATNEEVEAGFLKKGMTAKEVSDFFGHDSWGVVRHFVLIQDGGRKVRPIDDCLEAQLNAAYSATIALQLHDSDYIASLALFIAERLQSSKVSARVRWLGKCLDLSKAYKQMAVHPRDRDLCVIMVQAPRGEPTYHICNSLMFGASASVFAFVRVSRSLWWIMNRCLGIPGGFFFDDYPLFTPEAAAESVDHDISRLLDLLGWKHAKSGAKGKPFQPSFDVLGMNLNLGSILDGRIVLANKTGCAEKILEKVALASAGNGSFRQSLQVLMGHLNFASGFFAGRALRHVAYDLNQLMNSDWLSAKDSLESLASRITNILQSSPPRSLQCSHTRQPILVWTDGSWEAGGVWAGMVPQRITDLWTKGDGMEVEQIISQVELYAMALLRHLRQQKWMHRRIILFCDNESARYAAIKGGSSSSSMNLLVQAWDHPNFCYPAYIWLERVPSYSNISDGPSRGCCKEALTLVKESSCKAFDSTSELESILTSRYAAIKGGSSSSSMNLLVQAWDHPNFCYPAYIWLERVPSYSNISDGPSRGCCKEALTLVKESSCKAFDSTSELESILTSRQRKSGQREPVEGKGKLTNYSCQDGTGLAPLDGTELAPLDGTELASLDGTELAPLDGTELASLDGSALAPLDGMELVPDTSDGTELASSENALHRPEL</sequence>
<feature type="region of interest" description="Disordered" evidence="1">
    <location>
        <begin position="709"/>
        <end position="729"/>
    </location>
</feature>
<evidence type="ECO:0008006" key="4">
    <source>
        <dbReference type="Google" id="ProtNLM"/>
    </source>
</evidence>
<organism evidence="2 3">
    <name type="scientific">Symbiodinium microadriaticum</name>
    <name type="common">Dinoflagellate</name>
    <name type="synonym">Zooxanthella microadriatica</name>
    <dbReference type="NCBI Taxonomy" id="2951"/>
    <lineage>
        <taxon>Eukaryota</taxon>
        <taxon>Sar</taxon>
        <taxon>Alveolata</taxon>
        <taxon>Dinophyceae</taxon>
        <taxon>Suessiales</taxon>
        <taxon>Symbiodiniaceae</taxon>
        <taxon>Symbiodinium</taxon>
    </lineage>
</organism>
<gene>
    <name evidence="2" type="ORF">AK812_SmicGene38180</name>
</gene>
<dbReference type="EMBL" id="LSRX01001294">
    <property type="protein sequence ID" value="OLP81300.1"/>
    <property type="molecule type" value="Genomic_DNA"/>
</dbReference>
<dbReference type="Proteomes" id="UP000186817">
    <property type="component" value="Unassembled WGS sequence"/>
</dbReference>
<dbReference type="OrthoDB" id="419911at2759"/>
<evidence type="ECO:0000256" key="1">
    <source>
        <dbReference type="SAM" id="MobiDB-lite"/>
    </source>
</evidence>
<accession>A0A1Q9CEE3</accession>
<proteinExistence type="predicted"/>
<evidence type="ECO:0000313" key="2">
    <source>
        <dbReference type="EMBL" id="OLP81300.1"/>
    </source>
</evidence>
<keyword evidence="3" id="KW-1185">Reference proteome</keyword>